<evidence type="ECO:0000256" key="2">
    <source>
        <dbReference type="ARBA" id="ARBA00022803"/>
    </source>
</evidence>
<dbReference type="InterPro" id="IPR019734">
    <property type="entry name" value="TPR_rpt"/>
</dbReference>
<proteinExistence type="inferred from homology"/>
<dbReference type="GO" id="GO:0051879">
    <property type="term" value="F:Hsp90 protein binding"/>
    <property type="evidence" value="ECO:0007669"/>
    <property type="project" value="InterPro"/>
</dbReference>
<dbReference type="AlphaFoldDB" id="A0A9P6X714"/>
<keyword evidence="1" id="KW-0677">Repeat</keyword>
<comment type="similarity">
    <text evidence="3">Belongs to the TTC4 family.</text>
</comment>
<dbReference type="Proteomes" id="UP000716291">
    <property type="component" value="Unassembled WGS sequence"/>
</dbReference>
<dbReference type="SUPFAM" id="SSF48452">
    <property type="entry name" value="TPR-like"/>
    <property type="match status" value="1"/>
</dbReference>
<keyword evidence="7" id="KW-1185">Reference proteome</keyword>
<gene>
    <name evidence="6" type="ORF">G6F64_007463</name>
</gene>
<feature type="domain" description="Cns1/TTC4 wheel" evidence="5">
    <location>
        <begin position="239"/>
        <end position="355"/>
    </location>
</feature>
<sequence length="357" mass="41381">MVETVEQKINSQEVGPKPFKGAFTMDPDNLDTELSKIPLFMTQLPEEENDTLSALQSLVFDGTPEEIAQNFKEQGNDCFRAGKVKYKDAITFYTKAIDTECKDQKIIEACLVNRAACNLELQNYGRVLSDCSKCLAINPQNVKALYRSAKALFALDRLIEAIDCCDHALVVDPENKAVEEVKEKAVNRKNMQEEKKRQKEEKERREREKKDILENAFKEKKITIQVEDEEIREKANIDYDFETKTINWPVFFLYPEYKESDYIQSFNETHTFQDHLEIMFEQPAPWDTKKEYTASSVEVFFEDTRGLSSKLIKIGKKLSLGKILSLDQYVIKNGVPSFIIIPKNSPFKQEFIEKYKK</sequence>
<feature type="region of interest" description="Disordered" evidence="4">
    <location>
        <begin position="188"/>
        <end position="208"/>
    </location>
</feature>
<dbReference type="PANTHER" id="PTHR46035:SF1">
    <property type="entry name" value="TETRATRICOPEPTIDE REPEAT PROTEIN 4"/>
    <property type="match status" value="1"/>
</dbReference>
<evidence type="ECO:0000256" key="1">
    <source>
        <dbReference type="ARBA" id="ARBA00022737"/>
    </source>
</evidence>
<evidence type="ECO:0000256" key="4">
    <source>
        <dbReference type="SAM" id="MobiDB-lite"/>
    </source>
</evidence>
<evidence type="ECO:0000313" key="7">
    <source>
        <dbReference type="Proteomes" id="UP000716291"/>
    </source>
</evidence>
<dbReference type="Gene3D" id="1.25.40.10">
    <property type="entry name" value="Tetratricopeptide repeat domain"/>
    <property type="match status" value="1"/>
</dbReference>
<organism evidence="6 7">
    <name type="scientific">Rhizopus oryzae</name>
    <name type="common">Mucormycosis agent</name>
    <name type="synonym">Rhizopus arrhizus var. delemar</name>
    <dbReference type="NCBI Taxonomy" id="64495"/>
    <lineage>
        <taxon>Eukaryota</taxon>
        <taxon>Fungi</taxon>
        <taxon>Fungi incertae sedis</taxon>
        <taxon>Mucoromycota</taxon>
        <taxon>Mucoromycotina</taxon>
        <taxon>Mucoromycetes</taxon>
        <taxon>Mucorales</taxon>
        <taxon>Mucorineae</taxon>
        <taxon>Rhizopodaceae</taxon>
        <taxon>Rhizopus</taxon>
    </lineage>
</organism>
<dbReference type="GO" id="GO:0005634">
    <property type="term" value="C:nucleus"/>
    <property type="evidence" value="ECO:0007669"/>
    <property type="project" value="TreeGrafter"/>
</dbReference>
<keyword evidence="2" id="KW-0802">TPR repeat</keyword>
<evidence type="ECO:0000259" key="5">
    <source>
        <dbReference type="Pfam" id="PF18972"/>
    </source>
</evidence>
<dbReference type="EMBL" id="JAANQT010001100">
    <property type="protein sequence ID" value="KAG1306609.1"/>
    <property type="molecule type" value="Genomic_DNA"/>
</dbReference>
<dbReference type="GO" id="GO:0005829">
    <property type="term" value="C:cytosol"/>
    <property type="evidence" value="ECO:0007669"/>
    <property type="project" value="TreeGrafter"/>
</dbReference>
<reference evidence="6" key="1">
    <citation type="journal article" date="2020" name="Microb. Genom.">
        <title>Genetic diversity of clinical and environmental Mucorales isolates obtained from an investigation of mucormycosis cases among solid organ transplant recipients.</title>
        <authorList>
            <person name="Nguyen M.H."/>
            <person name="Kaul D."/>
            <person name="Muto C."/>
            <person name="Cheng S.J."/>
            <person name="Richter R.A."/>
            <person name="Bruno V.M."/>
            <person name="Liu G."/>
            <person name="Beyhan S."/>
            <person name="Sundermann A.J."/>
            <person name="Mounaud S."/>
            <person name="Pasculle A.W."/>
            <person name="Nierman W.C."/>
            <person name="Driscoll E."/>
            <person name="Cumbie R."/>
            <person name="Clancy C.J."/>
            <person name="Dupont C.L."/>
        </authorList>
    </citation>
    <scope>NUCLEOTIDE SEQUENCE</scope>
    <source>
        <strain evidence="6">GL11</strain>
    </source>
</reference>
<evidence type="ECO:0000256" key="3">
    <source>
        <dbReference type="ARBA" id="ARBA00023602"/>
    </source>
</evidence>
<dbReference type="PANTHER" id="PTHR46035">
    <property type="entry name" value="TETRATRICOPEPTIDE REPEAT PROTEIN 4"/>
    <property type="match status" value="1"/>
</dbReference>
<protein>
    <recommendedName>
        <fullName evidence="5">Cns1/TTC4 wheel domain-containing protein</fullName>
    </recommendedName>
</protein>
<dbReference type="GO" id="GO:0006457">
    <property type="term" value="P:protein folding"/>
    <property type="evidence" value="ECO:0007669"/>
    <property type="project" value="TreeGrafter"/>
</dbReference>
<dbReference type="CDD" id="cd21380">
    <property type="entry name" value="CTWD_Cns1"/>
    <property type="match status" value="1"/>
</dbReference>
<dbReference type="SMART" id="SM00028">
    <property type="entry name" value="TPR"/>
    <property type="match status" value="2"/>
</dbReference>
<comment type="caution">
    <text evidence="6">The sequence shown here is derived from an EMBL/GenBank/DDBJ whole genome shotgun (WGS) entry which is preliminary data.</text>
</comment>
<dbReference type="Pfam" id="PF18972">
    <property type="entry name" value="Wheel"/>
    <property type="match status" value="1"/>
</dbReference>
<dbReference type="GO" id="GO:0030544">
    <property type="term" value="F:Hsp70 protein binding"/>
    <property type="evidence" value="ECO:0007669"/>
    <property type="project" value="TreeGrafter"/>
</dbReference>
<dbReference type="InterPro" id="IPR011990">
    <property type="entry name" value="TPR-like_helical_dom_sf"/>
</dbReference>
<name>A0A9P6X714_RHIOR</name>
<dbReference type="InterPro" id="IPR044059">
    <property type="entry name" value="Csn1/TTC4_wheel"/>
</dbReference>
<accession>A0A9P6X714</accession>
<evidence type="ECO:0000313" key="6">
    <source>
        <dbReference type="EMBL" id="KAG1306609.1"/>
    </source>
</evidence>